<evidence type="ECO:0000313" key="1">
    <source>
        <dbReference type="Proteomes" id="UP000095286"/>
    </source>
</evidence>
<evidence type="ECO:0000313" key="2">
    <source>
        <dbReference type="WBParaSite" id="RSKR_0001136400.1"/>
    </source>
</evidence>
<organism evidence="1 2">
    <name type="scientific">Rhabditophanes sp. KR3021</name>
    <dbReference type="NCBI Taxonomy" id="114890"/>
    <lineage>
        <taxon>Eukaryota</taxon>
        <taxon>Metazoa</taxon>
        <taxon>Ecdysozoa</taxon>
        <taxon>Nematoda</taxon>
        <taxon>Chromadorea</taxon>
        <taxon>Rhabditida</taxon>
        <taxon>Tylenchina</taxon>
        <taxon>Panagrolaimomorpha</taxon>
        <taxon>Strongyloidoidea</taxon>
        <taxon>Alloionematidae</taxon>
        <taxon>Rhabditophanes</taxon>
    </lineage>
</organism>
<accession>A0AC35UGL7</accession>
<proteinExistence type="predicted"/>
<reference evidence="2" key="1">
    <citation type="submission" date="2016-11" db="UniProtKB">
        <authorList>
            <consortium name="WormBaseParasite"/>
        </authorList>
    </citation>
    <scope>IDENTIFICATION</scope>
    <source>
        <strain evidence="2">KR3021</strain>
    </source>
</reference>
<dbReference type="Proteomes" id="UP000095286">
    <property type="component" value="Unplaced"/>
</dbReference>
<protein>
    <submittedName>
        <fullName evidence="2">UBIQUITIN_CONJUGAT_2 domain-containing protein</fullName>
    </submittedName>
</protein>
<sequence length="165" mass="18782">MSNLATTRLLQERKNWRKSHPFGFIAVPRKSADGTLNLFTWDCAIPGTENTPWSGGLYKLVLEFKPEYPELPPKAKFEPNIFHPNIYPSGTVCLSLLDERKDWNCRLSVVDILLGIQSLLANPNNEDPAQADAYGIFKQNLTEYNKRVKAQANKFSREIVMKTLV</sequence>
<name>A0AC35UGL7_9BILA</name>
<dbReference type="WBParaSite" id="RSKR_0001136400.1">
    <property type="protein sequence ID" value="RSKR_0001136400.1"/>
    <property type="gene ID" value="RSKR_0001136400"/>
</dbReference>